<dbReference type="PANTHER" id="PTHR45871">
    <property type="entry name" value="N-ACETYLGLUCOSAMINYL-PHOSPHATIDYLINOSITOL BIOSYNTHETIC PROTEIN"/>
    <property type="match status" value="1"/>
</dbReference>
<name>A0A151B441_9CLOT</name>
<evidence type="ECO:0000313" key="5">
    <source>
        <dbReference type="Proteomes" id="UP000075531"/>
    </source>
</evidence>
<keyword evidence="5" id="KW-1185">Reference proteome</keyword>
<dbReference type="CDD" id="cd02440">
    <property type="entry name" value="AdoMet_MTases"/>
    <property type="match status" value="1"/>
</dbReference>
<comment type="caution">
    <text evidence="4">The sequence shown here is derived from an EMBL/GenBank/DDBJ whole genome shotgun (WGS) entry which is preliminary data.</text>
</comment>
<dbReference type="PANTHER" id="PTHR45871:SF1">
    <property type="entry name" value="PHOSPHATIDYLINOSITOL N-ACETYLGLUCOSAMINYLTRANSFERASE SUBUNIT A"/>
    <property type="match status" value="1"/>
</dbReference>
<dbReference type="Proteomes" id="UP000075531">
    <property type="component" value="Unassembled WGS sequence"/>
</dbReference>
<protein>
    <submittedName>
        <fullName evidence="4">Putative S-adenosylmethionine-dependent methyltransferase</fullName>
        <ecNumber evidence="4">2.1.1.-</ecNumber>
    </submittedName>
</protein>
<dbReference type="InterPro" id="IPR001296">
    <property type="entry name" value="Glyco_trans_1"/>
</dbReference>
<dbReference type="AlphaFoldDB" id="A0A151B441"/>
<dbReference type="GO" id="GO:0016757">
    <property type="term" value="F:glycosyltransferase activity"/>
    <property type="evidence" value="ECO:0007669"/>
    <property type="project" value="InterPro"/>
</dbReference>
<dbReference type="PATRIC" id="fig|1121338.3.peg.1698"/>
<dbReference type="Gene3D" id="3.40.50.150">
    <property type="entry name" value="Vaccinia Virus protein VP39"/>
    <property type="match status" value="1"/>
</dbReference>
<dbReference type="InterPro" id="IPR028098">
    <property type="entry name" value="Glyco_trans_4-like_N"/>
</dbReference>
<proteinExistence type="predicted"/>
<evidence type="ECO:0000313" key="4">
    <source>
        <dbReference type="EMBL" id="KYH34417.1"/>
    </source>
</evidence>
<feature type="domain" description="Glycosyltransferase subfamily 4-like N-terminal" evidence="3">
    <location>
        <begin position="84"/>
        <end position="135"/>
    </location>
</feature>
<dbReference type="Pfam" id="PF00534">
    <property type="entry name" value="Glycos_transf_1"/>
    <property type="match status" value="1"/>
</dbReference>
<accession>A0A151B441</accession>
<dbReference type="Pfam" id="PF13439">
    <property type="entry name" value="Glyco_transf_4"/>
    <property type="match status" value="1"/>
</dbReference>
<keyword evidence="4" id="KW-0808">Transferase</keyword>
<dbReference type="EMBL" id="LTBA01000017">
    <property type="protein sequence ID" value="KYH34417.1"/>
    <property type="molecule type" value="Genomic_DNA"/>
</dbReference>
<organism evidence="4 5">
    <name type="scientific">Clostridium tepidiprofundi DSM 19306</name>
    <dbReference type="NCBI Taxonomy" id="1121338"/>
    <lineage>
        <taxon>Bacteria</taxon>
        <taxon>Bacillati</taxon>
        <taxon>Bacillota</taxon>
        <taxon>Clostridia</taxon>
        <taxon>Eubacteriales</taxon>
        <taxon>Clostridiaceae</taxon>
        <taxon>Clostridium</taxon>
    </lineage>
</organism>
<dbReference type="STRING" id="1121338.CLTEP_16500"/>
<dbReference type="Gene3D" id="3.40.50.2000">
    <property type="entry name" value="Glycogen Phosphorylase B"/>
    <property type="match status" value="2"/>
</dbReference>
<dbReference type="InterPro" id="IPR013216">
    <property type="entry name" value="Methyltransf_11"/>
</dbReference>
<evidence type="ECO:0000259" key="2">
    <source>
        <dbReference type="Pfam" id="PF08241"/>
    </source>
</evidence>
<dbReference type="InterPro" id="IPR029063">
    <property type="entry name" value="SAM-dependent_MTases_sf"/>
</dbReference>
<reference evidence="4 5" key="1">
    <citation type="submission" date="2016-02" db="EMBL/GenBank/DDBJ databases">
        <title>Genome sequence of Clostridium tepidiprofundi DSM 19306.</title>
        <authorList>
            <person name="Poehlein A."/>
            <person name="Daniel R."/>
        </authorList>
    </citation>
    <scope>NUCLEOTIDE SEQUENCE [LARGE SCALE GENOMIC DNA]</scope>
    <source>
        <strain evidence="4 5">DSM 19306</strain>
    </source>
</reference>
<sequence length="635" mass="75102">MKNEIKKKLAFIVRDGLDGFINYIIENISEEYETKKVIVKESKQIDEAMEWGDICWFEWCDQLIAYGSRLKIAEEKKILCRIHSYEAFTNNIVNVAWENVDKLIFVSEYIRENVLSKIKINKSKTVVIPNGVDLKEYNYQKRNNKFNIAYVGFINYKKGPMLLLHTFKAIHDVDDRYKLYIAGLFQDERYLLYFKQMINEMNLKDCIIFDGWQKNIENWLNDKDYILCTSVLESQNMSVMQAMAKGIKPIIHNFVGAKEIYPVRYIWNTIDEAVNMVVSDNYDSMEYRNFIKDNYSLYKQMKSIKNMLRNLNNNLTIDYVRNTIDNFSAYDVEYIDNFDFKNSKIKIGKIEKVSETFKIVECIIENEYGKKLVLNNIWYDTQNNKIYMSEGFAYSKNLEFIKNIVVQILNLNVNYTNNIAGFIFDEYIVEDIKENKLAYIWERGIPATQFMPTLGYLRIVERYLFAGKYIKNTDKVLEAACGFGYGAAYFSKLCNRVYALDIAYENIEFGKNAYDFSNICWQLGDVSKLPYKNEEFDVYVSFETLEHLPLDTVSNYFNEAYRVLKKDGYMIVSTPNRNMRMNINNPFHVKEYDFNEFKYLLEKYFDNIDYYSVVENKIEEGILYDATVMIAVCVK</sequence>
<dbReference type="EC" id="2.1.1.-" evidence="4"/>
<dbReference type="SUPFAM" id="SSF53335">
    <property type="entry name" value="S-adenosyl-L-methionine-dependent methyltransferases"/>
    <property type="match status" value="1"/>
</dbReference>
<dbReference type="GO" id="GO:0008757">
    <property type="term" value="F:S-adenosylmethionine-dependent methyltransferase activity"/>
    <property type="evidence" value="ECO:0007669"/>
    <property type="project" value="InterPro"/>
</dbReference>
<dbReference type="GO" id="GO:0032259">
    <property type="term" value="P:methylation"/>
    <property type="evidence" value="ECO:0007669"/>
    <property type="project" value="UniProtKB-KW"/>
</dbReference>
<dbReference type="Pfam" id="PF08241">
    <property type="entry name" value="Methyltransf_11"/>
    <property type="match status" value="1"/>
</dbReference>
<dbReference type="RefSeq" id="WP_066825219.1">
    <property type="nucleotide sequence ID" value="NZ_LTBA01000017.1"/>
</dbReference>
<feature type="domain" description="Methyltransferase type 11" evidence="2">
    <location>
        <begin position="477"/>
        <end position="572"/>
    </location>
</feature>
<gene>
    <name evidence="4" type="ORF">CLTEP_16500</name>
</gene>
<evidence type="ECO:0000259" key="1">
    <source>
        <dbReference type="Pfam" id="PF00534"/>
    </source>
</evidence>
<evidence type="ECO:0000259" key="3">
    <source>
        <dbReference type="Pfam" id="PF13439"/>
    </source>
</evidence>
<dbReference type="SUPFAM" id="SSF53756">
    <property type="entry name" value="UDP-Glycosyltransferase/glycogen phosphorylase"/>
    <property type="match status" value="1"/>
</dbReference>
<keyword evidence="4" id="KW-0489">Methyltransferase</keyword>
<feature type="domain" description="Glycosyl transferase family 1" evidence="1">
    <location>
        <begin position="140"/>
        <end position="260"/>
    </location>
</feature>